<evidence type="ECO:0000313" key="4">
    <source>
        <dbReference type="Proteomes" id="UP001596496"/>
    </source>
</evidence>
<evidence type="ECO:0000313" key="3">
    <source>
        <dbReference type="EMBL" id="MFC7381643.1"/>
    </source>
</evidence>
<dbReference type="RefSeq" id="WP_380824633.1">
    <property type="nucleotide sequence ID" value="NZ_JBHTCG010000003.1"/>
</dbReference>
<accession>A0ABW2NW55</accession>
<evidence type="ECO:0000256" key="2">
    <source>
        <dbReference type="SAM" id="Phobius"/>
    </source>
</evidence>
<sequence length="333" mass="36147">MKHIDDIDVITRALARVEPGAPGGGASDTGARELLAAITAEQPGPSSDQPGPSSARPRRRHAPQLLMGLAGAGLLAAGIVVGPSLLENGGTPSYAVTEEPDGVVYVQIRDFRDQAGLAKRLKELDVPAIVDYAPPGKWCREPRGAHVQDIPRGLYSVPENIPGEESGQGWQMRIDTHLFKPGQTFVWTISDHSTSTILMSGPVAPCVLVPDTSHEPRMIKYEYRTATTKGGSLADFRVDEKTVGEVLPELRKRGLKVTYLIMAVAPDNPGGYSEVRTQTNPVGDDWIVWEAEQPDRDPRAIRLLVTEKRFDTNPVYGGPRDRVIKEQPSTGQP</sequence>
<keyword evidence="2" id="KW-1133">Transmembrane helix</keyword>
<evidence type="ECO:0000256" key="1">
    <source>
        <dbReference type="SAM" id="MobiDB-lite"/>
    </source>
</evidence>
<feature type="region of interest" description="Disordered" evidence="1">
    <location>
        <begin position="17"/>
        <end position="59"/>
    </location>
</feature>
<comment type="caution">
    <text evidence="3">The sequence shown here is derived from an EMBL/GenBank/DDBJ whole genome shotgun (WGS) entry which is preliminary data.</text>
</comment>
<keyword evidence="4" id="KW-1185">Reference proteome</keyword>
<organism evidence="3 4">
    <name type="scientific">Sphaerisporangium rhizosphaerae</name>
    <dbReference type="NCBI Taxonomy" id="2269375"/>
    <lineage>
        <taxon>Bacteria</taxon>
        <taxon>Bacillati</taxon>
        <taxon>Actinomycetota</taxon>
        <taxon>Actinomycetes</taxon>
        <taxon>Streptosporangiales</taxon>
        <taxon>Streptosporangiaceae</taxon>
        <taxon>Sphaerisporangium</taxon>
    </lineage>
</organism>
<keyword evidence="2" id="KW-0812">Transmembrane</keyword>
<feature type="compositionally biased region" description="Low complexity" evidence="1">
    <location>
        <begin position="42"/>
        <end position="55"/>
    </location>
</feature>
<protein>
    <submittedName>
        <fullName evidence="3">Uncharacterized protein</fullName>
    </submittedName>
</protein>
<reference evidence="4" key="1">
    <citation type="journal article" date="2019" name="Int. J. Syst. Evol. Microbiol.">
        <title>The Global Catalogue of Microorganisms (GCM) 10K type strain sequencing project: providing services to taxonomists for standard genome sequencing and annotation.</title>
        <authorList>
            <consortium name="The Broad Institute Genomics Platform"/>
            <consortium name="The Broad Institute Genome Sequencing Center for Infectious Disease"/>
            <person name="Wu L."/>
            <person name="Ma J."/>
        </authorList>
    </citation>
    <scope>NUCLEOTIDE SEQUENCE [LARGE SCALE GENOMIC DNA]</scope>
    <source>
        <strain evidence="4">CECT 7649</strain>
    </source>
</reference>
<gene>
    <name evidence="3" type="ORF">ACFQSB_05440</name>
</gene>
<name>A0ABW2NW55_9ACTN</name>
<proteinExistence type="predicted"/>
<feature type="transmembrane region" description="Helical" evidence="2">
    <location>
        <begin position="65"/>
        <end position="86"/>
    </location>
</feature>
<dbReference type="Proteomes" id="UP001596496">
    <property type="component" value="Unassembled WGS sequence"/>
</dbReference>
<keyword evidence="2" id="KW-0472">Membrane</keyword>
<feature type="region of interest" description="Disordered" evidence="1">
    <location>
        <begin position="311"/>
        <end position="333"/>
    </location>
</feature>
<dbReference type="EMBL" id="JBHTCG010000003">
    <property type="protein sequence ID" value="MFC7381643.1"/>
    <property type="molecule type" value="Genomic_DNA"/>
</dbReference>